<dbReference type="PANTHER" id="PTHR47331">
    <property type="entry name" value="PHD-TYPE DOMAIN-CONTAINING PROTEIN"/>
    <property type="match status" value="1"/>
</dbReference>
<dbReference type="InterPro" id="IPR043502">
    <property type="entry name" value="DNA/RNA_pol_sf"/>
</dbReference>
<gene>
    <name evidence="1" type="ORF">AVEN_40207_1</name>
</gene>
<keyword evidence="2" id="KW-1185">Reference proteome</keyword>
<feature type="non-terminal residue" evidence="1">
    <location>
        <position position="1"/>
    </location>
</feature>
<dbReference type="EMBL" id="BGPR01074703">
    <property type="protein sequence ID" value="GBO46797.1"/>
    <property type="molecule type" value="Genomic_DNA"/>
</dbReference>
<accession>A0A4Y2XE70</accession>
<reference evidence="1 2" key="1">
    <citation type="journal article" date="2019" name="Sci. Rep.">
        <title>Orb-weaving spider Araneus ventricosus genome elucidates the spidroin gene catalogue.</title>
        <authorList>
            <person name="Kono N."/>
            <person name="Nakamura H."/>
            <person name="Ohtoshi R."/>
            <person name="Moran D.A.P."/>
            <person name="Shinohara A."/>
            <person name="Yoshida Y."/>
            <person name="Fujiwara M."/>
            <person name="Mori M."/>
            <person name="Tomita M."/>
            <person name="Arakawa K."/>
        </authorList>
    </citation>
    <scope>NUCLEOTIDE SEQUENCE [LARGE SCALE GENOMIC DNA]</scope>
</reference>
<dbReference type="GO" id="GO:0071897">
    <property type="term" value="P:DNA biosynthetic process"/>
    <property type="evidence" value="ECO:0007669"/>
    <property type="project" value="UniProtKB-ARBA"/>
</dbReference>
<evidence type="ECO:0000313" key="2">
    <source>
        <dbReference type="Proteomes" id="UP000499080"/>
    </source>
</evidence>
<protein>
    <recommendedName>
        <fullName evidence="3">Peptidase aspartic putative domain-containing protein</fullName>
    </recommendedName>
</protein>
<dbReference type="Pfam" id="PF03564">
    <property type="entry name" value="DUF1759"/>
    <property type="match status" value="1"/>
</dbReference>
<comment type="caution">
    <text evidence="1">The sequence shown here is derived from an EMBL/GenBank/DDBJ whole genome shotgun (WGS) entry which is preliminary data.</text>
</comment>
<evidence type="ECO:0000313" key="1">
    <source>
        <dbReference type="EMBL" id="GBO46797.1"/>
    </source>
</evidence>
<dbReference type="Proteomes" id="UP000499080">
    <property type="component" value="Unassembled WGS sequence"/>
</dbReference>
<dbReference type="OrthoDB" id="6765836at2759"/>
<name>A0A4Y2XE70_ARAVE</name>
<dbReference type="SUPFAM" id="SSF56672">
    <property type="entry name" value="DNA/RNA polymerases"/>
    <property type="match status" value="1"/>
</dbReference>
<proteinExistence type="predicted"/>
<sequence>TYRGCFTKFIEKLEVFLKTEVDDSDLYVSHLSQLTGKYTKIQHLNDEILKLIQGKDRCTERDICNEIESAESYEDKFIFWKTKLERCISRSDYGIDTHSVSESISNKRNFKLPQIELQKFDGSLKDWLSFWGLFKKIDEDSDIPNEDKYQYLIQSTLKGSRAREVVESFPPTAENYTQAIECLKARFGREDVLVEVYIRELLSLVLNNVLNNEHKLPLVKLYDRIETRLRSLQMLGVTSDKYASMLYPLVESCLPIDLLRIWERHLSSIMFKSDEKFNKLETLMKFLGKEIEGEEKINLVKSGFGLEHKTKKNQLMKSSFNRNKNITTGMELYSSIQSSATSKYSQCVFCDKNHSSAECSYAQGLPFEQRKSILIKKGGCFRCLKLKHISKTCRSKVKCLKCGRLHHLLMCFNNLIQATREISKPKPDNDIPVQDQTLANISPTPYVLLQTLAVYLRGERGKVKIRAIIDSASLRSYILNSTAQRLNYQPHRRESLRHSLFGGMSTEICHHDVYRAFLTDVSLTYNYNFEVLGQETICATIPPVADGSWMKELSENNIHLSDQCHGPIELLIGADVAGKLLTEGYKLLLSGLVAIETRLGWTVMGCTRRKKGDENADLIVTSMLTREISETDFWNLDVIGIKDQAEKQSKMEQEEAARQQFLKTLKRLPEGRYEVSLPWLEGLQPPANNRIIAKGRLRRAIKTLQSQNLLRDHEDVFHEWLREEIIEPVSISRLDDLLCTYLPHRAVIKENSTTKIRPVFDASAKQKNGSSLNSCLEKGPNLAELIPSILNRFRLGTFGVIADIKKAFLQISIDDKDRDYLRFLWFENGDPDNLKIYRHEFDYLTNVSSFVNIVRITAWIRRFIRNCRNSKTLCSAKYLEVEEMKEAETIIWKMIQKTSFRTVN</sequence>
<dbReference type="PANTHER" id="PTHR47331:SF4">
    <property type="entry name" value="PEPTIDASE S1 DOMAIN-CONTAINING PROTEIN"/>
    <property type="match status" value="1"/>
</dbReference>
<dbReference type="AlphaFoldDB" id="A0A4Y2XE70"/>
<dbReference type="InterPro" id="IPR005312">
    <property type="entry name" value="DUF1759"/>
</dbReference>
<evidence type="ECO:0008006" key="3">
    <source>
        <dbReference type="Google" id="ProtNLM"/>
    </source>
</evidence>
<organism evidence="1 2">
    <name type="scientific">Araneus ventricosus</name>
    <name type="common">Orbweaver spider</name>
    <name type="synonym">Epeira ventricosa</name>
    <dbReference type="NCBI Taxonomy" id="182803"/>
    <lineage>
        <taxon>Eukaryota</taxon>
        <taxon>Metazoa</taxon>
        <taxon>Ecdysozoa</taxon>
        <taxon>Arthropoda</taxon>
        <taxon>Chelicerata</taxon>
        <taxon>Arachnida</taxon>
        <taxon>Araneae</taxon>
        <taxon>Araneomorphae</taxon>
        <taxon>Entelegynae</taxon>
        <taxon>Araneoidea</taxon>
        <taxon>Araneidae</taxon>
        <taxon>Araneus</taxon>
    </lineage>
</organism>